<feature type="signal peptide" evidence="9">
    <location>
        <begin position="1"/>
        <end position="17"/>
    </location>
</feature>
<feature type="domain" description="Cytochrome b561" evidence="11">
    <location>
        <begin position="181"/>
        <end position="403"/>
    </location>
</feature>
<protein>
    <recommendedName>
        <fullName evidence="14">Ferric-chelate reductase 1</fullName>
    </recommendedName>
</protein>
<evidence type="ECO:0000256" key="7">
    <source>
        <dbReference type="ARBA" id="ARBA00023136"/>
    </source>
</evidence>
<evidence type="ECO:0000256" key="3">
    <source>
        <dbReference type="ARBA" id="ARBA00022692"/>
    </source>
</evidence>
<dbReference type="SMART" id="SM00665">
    <property type="entry name" value="B561"/>
    <property type="match status" value="1"/>
</dbReference>
<feature type="domain" description="DOMON" evidence="10">
    <location>
        <begin position="43"/>
        <end position="162"/>
    </location>
</feature>
<evidence type="ECO:0000313" key="13">
    <source>
        <dbReference type="WBParaSite" id="MBELARI_LOCUS5929.2"/>
    </source>
</evidence>
<evidence type="ECO:0000256" key="9">
    <source>
        <dbReference type="SAM" id="SignalP"/>
    </source>
</evidence>
<feature type="transmembrane region" description="Helical" evidence="8">
    <location>
        <begin position="380"/>
        <end position="399"/>
    </location>
</feature>
<feature type="chain" id="PRO_5042065828" description="Ferric-chelate reductase 1" evidence="9">
    <location>
        <begin position="18"/>
        <end position="472"/>
    </location>
</feature>
<comment type="subcellular location">
    <subcellularLocation>
        <location evidence="1">Membrane</location>
    </subcellularLocation>
</comment>
<keyword evidence="5" id="KW-0249">Electron transport</keyword>
<name>A0AAF3FG48_9BILA</name>
<dbReference type="Pfam" id="PF03188">
    <property type="entry name" value="Cytochrom_B561"/>
    <property type="match status" value="1"/>
</dbReference>
<evidence type="ECO:0000313" key="12">
    <source>
        <dbReference type="Proteomes" id="UP000887575"/>
    </source>
</evidence>
<dbReference type="InterPro" id="IPR005018">
    <property type="entry name" value="DOMON_domain"/>
</dbReference>
<dbReference type="CDD" id="cd08760">
    <property type="entry name" value="Cyt_b561_FRRS1_like"/>
    <property type="match status" value="1"/>
</dbReference>
<keyword evidence="7 8" id="KW-0472">Membrane</keyword>
<dbReference type="PROSITE" id="PS50939">
    <property type="entry name" value="CYTOCHROME_B561"/>
    <property type="match status" value="1"/>
</dbReference>
<dbReference type="GO" id="GO:0016020">
    <property type="term" value="C:membrane"/>
    <property type="evidence" value="ECO:0007669"/>
    <property type="project" value="UniProtKB-SubCell"/>
</dbReference>
<evidence type="ECO:0000256" key="6">
    <source>
        <dbReference type="ARBA" id="ARBA00022989"/>
    </source>
</evidence>
<keyword evidence="6 8" id="KW-1133">Transmembrane helix</keyword>
<evidence type="ECO:0000256" key="8">
    <source>
        <dbReference type="SAM" id="Phobius"/>
    </source>
</evidence>
<evidence type="ECO:0000256" key="1">
    <source>
        <dbReference type="ARBA" id="ARBA00004370"/>
    </source>
</evidence>
<evidence type="ECO:0000259" key="10">
    <source>
        <dbReference type="PROSITE" id="PS50836"/>
    </source>
</evidence>
<keyword evidence="2" id="KW-0813">Transport</keyword>
<feature type="transmembrane region" description="Helical" evidence="8">
    <location>
        <begin position="443"/>
        <end position="466"/>
    </location>
</feature>
<keyword evidence="4 9" id="KW-0732">Signal</keyword>
<feature type="transmembrane region" description="Helical" evidence="8">
    <location>
        <begin position="220"/>
        <end position="244"/>
    </location>
</feature>
<dbReference type="Gene3D" id="1.20.120.1770">
    <property type="match status" value="1"/>
</dbReference>
<evidence type="ECO:0000256" key="2">
    <source>
        <dbReference type="ARBA" id="ARBA00022448"/>
    </source>
</evidence>
<evidence type="ECO:0000259" key="11">
    <source>
        <dbReference type="PROSITE" id="PS50939"/>
    </source>
</evidence>
<feature type="transmembrane region" description="Helical" evidence="8">
    <location>
        <begin position="307"/>
        <end position="328"/>
    </location>
</feature>
<feature type="transmembrane region" description="Helical" evidence="8">
    <location>
        <begin position="349"/>
        <end position="368"/>
    </location>
</feature>
<reference evidence="13" key="1">
    <citation type="submission" date="2024-02" db="UniProtKB">
        <authorList>
            <consortium name="WormBaseParasite"/>
        </authorList>
    </citation>
    <scope>IDENTIFICATION</scope>
</reference>
<proteinExistence type="predicted"/>
<evidence type="ECO:0008006" key="14">
    <source>
        <dbReference type="Google" id="ProtNLM"/>
    </source>
</evidence>
<accession>A0AAF3FG48</accession>
<dbReference type="WBParaSite" id="MBELARI_LOCUS5929.2">
    <property type="protein sequence ID" value="MBELARI_LOCUS5929.2"/>
    <property type="gene ID" value="MBELARI_LOCUS5929"/>
</dbReference>
<organism evidence="12 13">
    <name type="scientific">Mesorhabditis belari</name>
    <dbReference type="NCBI Taxonomy" id="2138241"/>
    <lineage>
        <taxon>Eukaryota</taxon>
        <taxon>Metazoa</taxon>
        <taxon>Ecdysozoa</taxon>
        <taxon>Nematoda</taxon>
        <taxon>Chromadorea</taxon>
        <taxon>Rhabditida</taxon>
        <taxon>Rhabditina</taxon>
        <taxon>Rhabditomorpha</taxon>
        <taxon>Rhabditoidea</taxon>
        <taxon>Rhabditidae</taxon>
        <taxon>Mesorhabditinae</taxon>
        <taxon>Mesorhabditis</taxon>
    </lineage>
</organism>
<dbReference type="PANTHER" id="PTHR23130:SF171">
    <property type="entry name" value="OS01G0895300 PROTEIN"/>
    <property type="match status" value="1"/>
</dbReference>
<dbReference type="CDD" id="cd09628">
    <property type="entry name" value="DOMON_SDR_2_like"/>
    <property type="match status" value="1"/>
</dbReference>
<dbReference type="Pfam" id="PF03351">
    <property type="entry name" value="DOMON"/>
    <property type="match status" value="1"/>
</dbReference>
<evidence type="ECO:0000256" key="4">
    <source>
        <dbReference type="ARBA" id="ARBA00022729"/>
    </source>
</evidence>
<keyword evidence="3 8" id="KW-0812">Transmembrane</keyword>
<dbReference type="AlphaFoldDB" id="A0AAF3FG48"/>
<sequence length="472" mass="51088">MILRLLTGFLFIQTSLAQGTFDPSTCGQTKGCLFAPTGCVPSQDCRISFSYQVQNGQTLQMEISGQPPNPQAGFVAVGFSKDNSMGDDSVSACVSNNGQTTGLLAYTPAKSITVKNSPVQTTIQASATNGNVYCVLRRQLGNTGDAQIFDLNGTYYVLMADGPLDNGIPTYHSNNRWVLPRTDIGRYGTNAFGQTIQRDDPGSQGATSGTQHSTNDKLKIAHGILMVLAWSVFIFTGILFARHFRGHWPNTTMLGVKMWFNFHRTINMIGVGMTIAAFVLIFVANGWQWSGPKANASTAENQAWSSIHSILGLLACVIAWAQPLNAVFRCNPESKARPIFNMIHRFFGFSAWLMAAAATMIAVVHFNGMFSNRDAALGLYIAYIAVAGLTLIVLELIFIRNFFVSRRGVGNEIEMVRVGAGAQGSGRVMLVPEQLIKIQRLQLAILLLYIVCAVGLAVAICVLIGLKPGDLA</sequence>
<dbReference type="PANTHER" id="PTHR23130">
    <property type="entry name" value="CYTOCHROME B561 AND DOMON DOMAIN-CONTAINING PROTEIN"/>
    <property type="match status" value="1"/>
</dbReference>
<feature type="transmembrane region" description="Helical" evidence="8">
    <location>
        <begin position="265"/>
        <end position="287"/>
    </location>
</feature>
<dbReference type="InterPro" id="IPR006593">
    <property type="entry name" value="Cyt_b561/ferric_Rdtase_TM"/>
</dbReference>
<dbReference type="SMART" id="SM00664">
    <property type="entry name" value="DoH"/>
    <property type="match status" value="1"/>
</dbReference>
<dbReference type="PROSITE" id="PS50836">
    <property type="entry name" value="DOMON"/>
    <property type="match status" value="1"/>
</dbReference>
<evidence type="ECO:0000256" key="5">
    <source>
        <dbReference type="ARBA" id="ARBA00022982"/>
    </source>
</evidence>
<keyword evidence="12" id="KW-1185">Reference proteome</keyword>
<dbReference type="Proteomes" id="UP000887575">
    <property type="component" value="Unassembled WGS sequence"/>
</dbReference>